<gene>
    <name evidence="4" type="ORF">DB31_2866</name>
</gene>
<organism evidence="4 5">
    <name type="scientific">Hyalangium minutum</name>
    <dbReference type="NCBI Taxonomy" id="394096"/>
    <lineage>
        <taxon>Bacteria</taxon>
        <taxon>Pseudomonadati</taxon>
        <taxon>Myxococcota</taxon>
        <taxon>Myxococcia</taxon>
        <taxon>Myxococcales</taxon>
        <taxon>Cystobacterineae</taxon>
        <taxon>Archangiaceae</taxon>
        <taxon>Hyalangium</taxon>
    </lineage>
</organism>
<dbReference type="AlphaFoldDB" id="A0A085W6G0"/>
<dbReference type="GO" id="GO:0070004">
    <property type="term" value="F:cysteine-type exopeptidase activity"/>
    <property type="evidence" value="ECO:0007669"/>
    <property type="project" value="InterPro"/>
</dbReference>
<dbReference type="Gene3D" id="3.60.60.10">
    <property type="entry name" value="Penicillin V Acylase, Chain A"/>
    <property type="match status" value="1"/>
</dbReference>
<dbReference type="EC" id="3.4.-.-" evidence="1"/>
<evidence type="ECO:0000313" key="5">
    <source>
        <dbReference type="Proteomes" id="UP000028725"/>
    </source>
</evidence>
<dbReference type="Proteomes" id="UP000028725">
    <property type="component" value="Unassembled WGS sequence"/>
</dbReference>
<dbReference type="RefSeq" id="WP_044196275.1">
    <property type="nucleotide sequence ID" value="NZ_JMCB01000018.1"/>
</dbReference>
<feature type="region of interest" description="Disordered" evidence="2">
    <location>
        <begin position="531"/>
        <end position="573"/>
    </location>
</feature>
<dbReference type="GO" id="GO:0016805">
    <property type="term" value="F:dipeptidase activity"/>
    <property type="evidence" value="ECO:0007669"/>
    <property type="project" value="UniProtKB-KW"/>
</dbReference>
<keyword evidence="1" id="KW-0224">Dipeptidase</keyword>
<evidence type="ECO:0000256" key="1">
    <source>
        <dbReference type="RuleBase" id="RU364089"/>
    </source>
</evidence>
<name>A0A085W6G0_9BACT</name>
<feature type="chain" id="PRO_5001799273" description="Dipeptidase" evidence="3">
    <location>
        <begin position="26"/>
        <end position="573"/>
    </location>
</feature>
<dbReference type="InterPro" id="IPR005322">
    <property type="entry name" value="Peptidase_C69"/>
</dbReference>
<reference evidence="4 5" key="1">
    <citation type="submission" date="2014-04" db="EMBL/GenBank/DDBJ databases">
        <title>Genome assembly of Hyalangium minutum DSM 14724.</title>
        <authorList>
            <person name="Sharma G."/>
            <person name="Subramanian S."/>
        </authorList>
    </citation>
    <scope>NUCLEOTIDE SEQUENCE [LARGE SCALE GENOMIC DNA]</scope>
    <source>
        <strain evidence="4 5">DSM 14724</strain>
    </source>
</reference>
<dbReference type="PATRIC" id="fig|394096.3.peg.7193"/>
<evidence type="ECO:0000256" key="3">
    <source>
        <dbReference type="SAM" id="SignalP"/>
    </source>
</evidence>
<proteinExistence type="inferred from homology"/>
<keyword evidence="1" id="KW-0378">Hydrolase</keyword>
<comment type="catalytic activity">
    <reaction evidence="1">
        <text>an L-aminoacyl-L-amino acid + H2O = 2 an L-alpha-amino acid</text>
        <dbReference type="Rhea" id="RHEA:48940"/>
        <dbReference type="ChEBI" id="CHEBI:15377"/>
        <dbReference type="ChEBI" id="CHEBI:59869"/>
        <dbReference type="ChEBI" id="CHEBI:77460"/>
    </reaction>
</comment>
<sequence length="573" mass="63753">MNRRIPALLAALPVTVTLAAPPALACTSMLVSKGATADGATFMTYSADSHELYGELYYTPARRHEPGAQRDIIEWDTGKFLGKIPEAPVTYSVVGNMNEHQLSIGESTFGGRKELETPNGVIDYGSLIYIALERSKTAREAIQVMTRLVAEHGYASTGESFSIADPKETWLMEMIGKGEGQKGAVWVARKLPEGYLTAHANQARIRQFPLTDPSTTIYSPDVISFARAKGWYSGADKDFSFADTYAPFDFEAQRFSESRVWSIFRRAAPSQKLGVEYVDGSAPDKRLPLWVKPDKKLSVQDTMALMRDHFDGTPLDMAKDVGAGPYGAPYRWRPLTWEVDGKKYVNERAISTQQTGFSFVAQLRDWMPAPVGGVLWFGVDDTAMTVYTPMYAGIRQAPKNLAQGVASRGKFSWDSSFWVFNWVSNQAYARWSDMSVDVQKEQGELERQFLADQAGIEKKVLEQYKRNPEEARQFLTEYSGKLGEQVHTRWRRLGENLLVKYIDGNVRDDQGKVNHPPYPQSWYRRIAQETGQHLQLPAEPAQKPAAAPAVTPAAAPAAPAQKPEPKPTVAPAP</sequence>
<dbReference type="PANTHER" id="PTHR12994">
    <property type="entry name" value="SECERNIN"/>
    <property type="match status" value="1"/>
</dbReference>
<feature type="compositionally biased region" description="Low complexity" evidence="2">
    <location>
        <begin position="537"/>
        <end position="561"/>
    </location>
</feature>
<feature type="signal peptide" evidence="3">
    <location>
        <begin position="1"/>
        <end position="25"/>
    </location>
</feature>
<dbReference type="Pfam" id="PF03577">
    <property type="entry name" value="Peptidase_C69"/>
    <property type="match status" value="1"/>
</dbReference>
<dbReference type="STRING" id="394096.DB31_2866"/>
<dbReference type="EMBL" id="JMCB01000018">
    <property type="protein sequence ID" value="KFE63273.1"/>
    <property type="molecule type" value="Genomic_DNA"/>
</dbReference>
<keyword evidence="3" id="KW-0732">Signal</keyword>
<comment type="similarity">
    <text evidence="1">Belongs to the peptidase C69 family.</text>
</comment>
<keyword evidence="1" id="KW-0645">Protease</keyword>
<dbReference type="PANTHER" id="PTHR12994:SF17">
    <property type="entry name" value="LD30995P"/>
    <property type="match status" value="1"/>
</dbReference>
<protein>
    <recommendedName>
        <fullName evidence="1">Dipeptidase</fullName>
        <ecNumber evidence="1">3.4.-.-</ecNumber>
    </recommendedName>
</protein>
<accession>A0A085W6G0</accession>
<evidence type="ECO:0000256" key="2">
    <source>
        <dbReference type="SAM" id="MobiDB-lite"/>
    </source>
</evidence>
<evidence type="ECO:0000313" key="4">
    <source>
        <dbReference type="EMBL" id="KFE63273.1"/>
    </source>
</evidence>
<dbReference type="OrthoDB" id="5147328at2"/>
<keyword evidence="5" id="KW-1185">Reference proteome</keyword>
<comment type="caution">
    <text evidence="4">The sequence shown here is derived from an EMBL/GenBank/DDBJ whole genome shotgun (WGS) entry which is preliminary data.</text>
</comment>
<dbReference type="GO" id="GO:0006508">
    <property type="term" value="P:proteolysis"/>
    <property type="evidence" value="ECO:0007669"/>
    <property type="project" value="UniProtKB-KW"/>
</dbReference>